<protein>
    <submittedName>
        <fullName evidence="1">Uncharacterized protein</fullName>
    </submittedName>
</protein>
<sequence length="55" mass="6312">MSEDLNREIFYFPLCTSHRKVLGVGVARPLAIVRDVGDGSERLMLQVGRKRKLFH</sequence>
<dbReference type="EMBL" id="CP003969">
    <property type="protein sequence ID" value="AGP40086.1"/>
    <property type="molecule type" value="Genomic_DNA"/>
</dbReference>
<dbReference type="AlphaFoldDB" id="S4Y6K3"/>
<accession>S4Y6K3</accession>
<dbReference type="Proteomes" id="UP000014803">
    <property type="component" value="Chromosome"/>
</dbReference>
<dbReference type="KEGG" id="scu:SCE1572_39660"/>
<name>S4Y6K3_SORCE</name>
<evidence type="ECO:0000313" key="2">
    <source>
        <dbReference type="Proteomes" id="UP000014803"/>
    </source>
</evidence>
<reference evidence="1 2" key="1">
    <citation type="journal article" date="2013" name="Sci. Rep.">
        <title>Extraordinary expansion of a Sorangium cellulosum genome from an alkaline milieu.</title>
        <authorList>
            <person name="Han K."/>
            <person name="Li Z.F."/>
            <person name="Peng R."/>
            <person name="Zhu L.P."/>
            <person name="Zhou T."/>
            <person name="Wang L.G."/>
            <person name="Li S.G."/>
            <person name="Zhang X.B."/>
            <person name="Hu W."/>
            <person name="Wu Z.H."/>
            <person name="Qin N."/>
            <person name="Li Y.Z."/>
        </authorList>
    </citation>
    <scope>NUCLEOTIDE SEQUENCE [LARGE SCALE GENOMIC DNA]</scope>
    <source>
        <strain evidence="1 2">So0157-2</strain>
    </source>
</reference>
<dbReference type="HOGENOM" id="CLU_3030060_0_0_7"/>
<proteinExistence type="predicted"/>
<gene>
    <name evidence="1" type="ORF">SCE1572_39660</name>
</gene>
<organism evidence="1 2">
    <name type="scientific">Sorangium cellulosum So0157-2</name>
    <dbReference type="NCBI Taxonomy" id="1254432"/>
    <lineage>
        <taxon>Bacteria</taxon>
        <taxon>Pseudomonadati</taxon>
        <taxon>Myxococcota</taxon>
        <taxon>Polyangia</taxon>
        <taxon>Polyangiales</taxon>
        <taxon>Polyangiaceae</taxon>
        <taxon>Sorangium</taxon>
    </lineage>
</organism>
<evidence type="ECO:0000313" key="1">
    <source>
        <dbReference type="EMBL" id="AGP40086.1"/>
    </source>
</evidence>